<accession>A0A8B9KUL8</accession>
<feature type="compositionally biased region" description="Basic and acidic residues" evidence="12">
    <location>
        <begin position="1324"/>
        <end position="1338"/>
    </location>
</feature>
<feature type="region of interest" description="Disordered" evidence="12">
    <location>
        <begin position="1272"/>
        <end position="1391"/>
    </location>
</feature>
<evidence type="ECO:0000256" key="11">
    <source>
        <dbReference type="PROSITE-ProRule" id="PRU00267"/>
    </source>
</evidence>
<evidence type="ECO:0000256" key="6">
    <source>
        <dbReference type="ARBA" id="ARBA00023242"/>
    </source>
</evidence>
<dbReference type="SMART" id="SM00398">
    <property type="entry name" value="HMG"/>
    <property type="match status" value="1"/>
</dbReference>
<dbReference type="PANTHER" id="PTHR13059:SF15">
    <property type="entry name" value="PROTEIN CAPICUA HOMOLOG ISOFORM X1"/>
    <property type="match status" value="1"/>
</dbReference>
<feature type="compositionally biased region" description="Low complexity" evidence="12">
    <location>
        <begin position="864"/>
        <end position="876"/>
    </location>
</feature>
<feature type="compositionally biased region" description="Polar residues" evidence="12">
    <location>
        <begin position="904"/>
        <end position="916"/>
    </location>
</feature>
<feature type="region of interest" description="Disordered" evidence="12">
    <location>
        <begin position="806"/>
        <end position="876"/>
    </location>
</feature>
<keyword evidence="2" id="KW-0597">Phosphoprotein</keyword>
<feature type="compositionally biased region" description="Basic and acidic residues" evidence="12">
    <location>
        <begin position="1374"/>
        <end position="1390"/>
    </location>
</feature>
<feature type="compositionally biased region" description="Polar residues" evidence="12">
    <location>
        <begin position="1166"/>
        <end position="1175"/>
    </location>
</feature>
<evidence type="ECO:0000256" key="5">
    <source>
        <dbReference type="ARBA" id="ARBA00023163"/>
    </source>
</evidence>
<feature type="compositionally biased region" description="Polar residues" evidence="12">
    <location>
        <begin position="675"/>
        <end position="686"/>
    </location>
</feature>
<protein>
    <recommendedName>
        <fullName evidence="10">Protein capicua homolog</fullName>
    </recommendedName>
</protein>
<feature type="region of interest" description="Disordered" evidence="12">
    <location>
        <begin position="1864"/>
        <end position="1899"/>
    </location>
</feature>
<evidence type="ECO:0000256" key="4">
    <source>
        <dbReference type="ARBA" id="ARBA00023125"/>
    </source>
</evidence>
<evidence type="ECO:0000256" key="12">
    <source>
        <dbReference type="SAM" id="MobiDB-lite"/>
    </source>
</evidence>
<evidence type="ECO:0000256" key="3">
    <source>
        <dbReference type="ARBA" id="ARBA00023015"/>
    </source>
</evidence>
<dbReference type="InterPro" id="IPR036910">
    <property type="entry name" value="HMG_box_dom_sf"/>
</dbReference>
<evidence type="ECO:0000313" key="15">
    <source>
        <dbReference type="Proteomes" id="UP000694621"/>
    </source>
</evidence>
<feature type="region of interest" description="Disordered" evidence="12">
    <location>
        <begin position="1161"/>
        <end position="1210"/>
    </location>
</feature>
<feature type="region of interest" description="Disordered" evidence="12">
    <location>
        <begin position="665"/>
        <end position="771"/>
    </location>
</feature>
<evidence type="ECO:0000313" key="14">
    <source>
        <dbReference type="Ensembl" id="ENSAMXP00005041832.1"/>
    </source>
</evidence>
<feature type="compositionally biased region" description="Basic and acidic residues" evidence="12">
    <location>
        <begin position="1655"/>
        <end position="1678"/>
    </location>
</feature>
<feature type="region of interest" description="Disordered" evidence="12">
    <location>
        <begin position="107"/>
        <end position="162"/>
    </location>
</feature>
<evidence type="ECO:0000256" key="9">
    <source>
        <dbReference type="ARBA" id="ARBA00065636"/>
    </source>
</evidence>
<dbReference type="Ensembl" id="ENSAMXT00005045521.1">
    <property type="protein sequence ID" value="ENSAMXP00005041832.1"/>
    <property type="gene ID" value="ENSAMXG00005019550.1"/>
</dbReference>
<evidence type="ECO:0000256" key="7">
    <source>
        <dbReference type="ARBA" id="ARBA00053962"/>
    </source>
</evidence>
<reference evidence="14" key="1">
    <citation type="submission" date="2025-08" db="UniProtKB">
        <authorList>
            <consortium name="Ensembl"/>
        </authorList>
    </citation>
    <scope>IDENTIFICATION</scope>
</reference>
<evidence type="ECO:0000256" key="8">
    <source>
        <dbReference type="ARBA" id="ARBA00064662"/>
    </source>
</evidence>
<evidence type="ECO:0000256" key="2">
    <source>
        <dbReference type="ARBA" id="ARBA00022553"/>
    </source>
</evidence>
<feature type="compositionally biased region" description="Basic and acidic residues" evidence="12">
    <location>
        <begin position="845"/>
        <end position="863"/>
    </location>
</feature>
<keyword evidence="3" id="KW-0805">Transcription regulation</keyword>
<dbReference type="Pfam" id="PF16090">
    <property type="entry name" value="DUF4819"/>
    <property type="match status" value="1"/>
</dbReference>
<feature type="compositionally biased region" description="Basic and acidic residues" evidence="12">
    <location>
        <begin position="48"/>
        <end position="63"/>
    </location>
</feature>
<dbReference type="PANTHER" id="PTHR13059">
    <property type="entry name" value="HMG-BOX TRANSCRIPTION FACTOR BBX"/>
    <property type="match status" value="1"/>
</dbReference>
<keyword evidence="1" id="KW-0678">Repressor</keyword>
<dbReference type="InterPro" id="IPR058607">
    <property type="entry name" value="HMG-box_Cic-like"/>
</dbReference>
<evidence type="ECO:0000256" key="1">
    <source>
        <dbReference type="ARBA" id="ARBA00022491"/>
    </source>
</evidence>
<feature type="compositionally biased region" description="Low complexity" evidence="12">
    <location>
        <begin position="1644"/>
        <end position="1653"/>
    </location>
</feature>
<organism evidence="14 15">
    <name type="scientific">Astyanax mexicanus</name>
    <name type="common">Blind cave fish</name>
    <name type="synonym">Astyanax fasciatus mexicanus</name>
    <dbReference type="NCBI Taxonomy" id="7994"/>
    <lineage>
        <taxon>Eukaryota</taxon>
        <taxon>Metazoa</taxon>
        <taxon>Chordata</taxon>
        <taxon>Craniata</taxon>
        <taxon>Vertebrata</taxon>
        <taxon>Euteleostomi</taxon>
        <taxon>Actinopterygii</taxon>
        <taxon>Neopterygii</taxon>
        <taxon>Teleostei</taxon>
        <taxon>Ostariophysi</taxon>
        <taxon>Characiformes</taxon>
        <taxon>Characoidei</taxon>
        <taxon>Acestrorhamphidae</taxon>
        <taxon>Acestrorhamphinae</taxon>
        <taxon>Astyanax</taxon>
    </lineage>
</organism>
<proteinExistence type="predicted"/>
<keyword evidence="5" id="KW-0804">Transcription</keyword>
<dbReference type="SUPFAM" id="SSF47095">
    <property type="entry name" value="HMG-box"/>
    <property type="match status" value="1"/>
</dbReference>
<feature type="region of interest" description="Disordered" evidence="12">
    <location>
        <begin position="904"/>
        <end position="931"/>
    </location>
</feature>
<dbReference type="InterPro" id="IPR032147">
    <property type="entry name" value="Cic_dom"/>
</dbReference>
<sequence>MRSQKKQRGRSPLSTRGKGRRKQDKQTRQSQATPAVVSSRKHTPSKLDTSEGKKSNASRKDGLKGQIKGLSVEVDQSEQVVVRVNKMTCPKNPNSSMHSITVTDNAASNPLANSTASSPLTNSTASNSLNPSTVANGLTKSSSVTSNHSPTTPSSRKTATFKARVPKKKYMYEHGAISTYPISLTPVPSLTLLNSNHLSTLSNSISTNSHPAASNHSNTLLKVDEVAISTDKRSKPLASNGTSTDSSKLNCVAWGEGVAKAEVPSEVSSEGERVAAQEDADAYGEGTPNSARSFSTDTASEHCTDLEVLESSCVHSNIGIASSVTRSPLPVNQAPTLPPLLTTNDHFEQDGFSGIADALAKGLKNQRVLVRHQRTKEGMAGEEGIKECVFICGVVRGATKEQLNVELQINGEETQLLFPFHALVSRPHQTIDLILDAPPPGSDPVEVGTRVCVPYGGDKGKEWYREGMVSQLDSHPAVACPYRVLLQEEKNHRKSGNNIDEAQQRTGVQAVWVSRQNLRLIVPPWEGDGQERERDREEMEVEREVCQLSRGMGFGGAEPSRFSTPDIGTKQHEGTLPSSSLTLPTVLIVSNQPSVVCRRESQRSEDTERERARERERERKQLQTPEVDLEVLRLNLAPLRDPGGTLVSEVPKAIGLNQHREILSKPTGFSGPVSMVQSLSSTSVGTHLSGPPSGSPQPPPSPAFVGADGALSHLHISTVAPSPSSKRALTPLDKTPTASQTSTPVPGSSGSSSASSSRSRTPLSIAQQKYKKGDVVCTPNGIRKKFNGKQWRRLCSKDSCMKESQRRGYCSRHLSMRTKEMEADSGERGSRGGGSSSGTATPSDLRGRASSEFDWEETSRDSSETSSRGTDSRPRLVLPSLLPQDFSRFDFDECEAATMLVSLGSSRSGTPSFSPISNQSPFSPAPSPSPSPLFGFRPANFSPITTVTVLPPRRHQHTSGTSTGTSKLATPMVEKEPDRLVPGIVPSFQTSLTFTVPVSPNKRKSDAPHPPPSAVQGSSKSTLEQSKADPSVGTSFRVLSPTSNFSRCQRPPSSAACSPPPSPLTLESGSQRPVSQQSLSRDSPVIVRNPEIPLAKFTERPLARVADDSGANSKENNQAGVQTASGLQVPVPINAAASNNGAVLLHSPSSTLVLVSSISSLPNPDPTSLTSQSSPALACISVPSPTPESASFGSGGGGGQDKGGITTLQQPVPCHPAPTALLPLILPAETLHPVPCKDIIMGRPGTVWTNVEPRSVPVFPWHSLVPFLAPTQSDPSAQLGEGQQPVSHSQAGTLKKESLGGSVLKETAEGASNPPSRTAIDDLPPEREREPERERPDSETESDVDDPFLPGVLPDPPISASPGKRRSQSLSALPKDDKNSPGKREKDHIRRPMNAFMIFSKRHRALVHQRHPNQDNRTVSKILGEWWYALGPKEKQKYHDLAFQVKEAHFKAHPDWKWCNKDRKKSSSEGRNMPGGKDIRERSMSETTEPPSVTMGAELKGVVPGVVGVSERGGGEGHARPRAFSQSAMHSLERSERGNPQVLAELAQMCGDGGQFSSRAALSQVQRGVSEDMTSDDERMVICEEEGDDDVIEDPYPGSSIDLKCKEKVTDSDSENGSGDEGERKRVFAPVICSTSSGPGHGRSVSLSSYPSSRHFSDSVSKRKRGMDGAEGERKDADGGASHSSVPLSSSGQSVLVSSGGGSTGVSSVLGLGALRVASTVVTNVVRPVVSTPVPIASKSPHDRKAAAPQTQLLIGSGAAGGGATGGGGYYTSSSPSPVTAGGASQGLVTNLVLGSPFQAPPAVQLITPPPPPPQNPASPAMPVQSNGPMPVPLLQPHILPTASLAPPTGQKPITQVQYILPTLSANNPKSPSPQQPSQPTSVFTLPTAPPTLANGKQSGYASTSAVGVVSPGTRVQTQSPVLQGKMLVPMATVRTAPAPSQQFPLVAPPLPVQNGAPTGNKIIQIAPMPVVQSQLPSAGSPFSVTMATATVVAPGSTPSQAVLLPPPPTRITYVQSTPGGPSPIPLVSTTTGPTSQAAPPTPVSAYVPSPLATFTAIAHPGQTLVQPLIAGQLSGLLPDCVLFTPGLIDQI</sequence>
<feature type="compositionally biased region" description="Pro residues" evidence="12">
    <location>
        <begin position="1808"/>
        <end position="1817"/>
    </location>
</feature>
<feature type="compositionally biased region" description="Polar residues" evidence="12">
    <location>
        <begin position="1015"/>
        <end position="1025"/>
    </location>
</feature>
<dbReference type="Gene3D" id="1.10.30.10">
    <property type="entry name" value="High mobility group box domain"/>
    <property type="match status" value="1"/>
</dbReference>
<feature type="domain" description="HMG box" evidence="13">
    <location>
        <begin position="1389"/>
        <end position="1457"/>
    </location>
</feature>
<dbReference type="GO" id="GO:0005634">
    <property type="term" value="C:nucleus"/>
    <property type="evidence" value="ECO:0007669"/>
    <property type="project" value="UniProtKB-UniRule"/>
</dbReference>
<feature type="region of interest" description="Disordered" evidence="12">
    <location>
        <begin position="1585"/>
        <end position="1700"/>
    </location>
</feature>
<dbReference type="InterPro" id="IPR052412">
    <property type="entry name" value="CC-Dev_Transcription_Reg"/>
</dbReference>
<name>A0A8B9KUL8_ASTMX</name>
<dbReference type="InterPro" id="IPR009071">
    <property type="entry name" value="HMG_box_dom"/>
</dbReference>
<keyword evidence="6 11" id="KW-0539">Nucleus</keyword>
<feature type="DNA-binding region" description="HMG box" evidence="11">
    <location>
        <begin position="1389"/>
        <end position="1457"/>
    </location>
</feature>
<feature type="compositionally biased region" description="Polar residues" evidence="12">
    <location>
        <begin position="287"/>
        <end position="298"/>
    </location>
</feature>
<feature type="region of interest" description="Disordered" evidence="12">
    <location>
        <begin position="262"/>
        <end position="298"/>
    </location>
</feature>
<feature type="compositionally biased region" description="Low complexity" evidence="12">
    <location>
        <begin position="739"/>
        <end position="764"/>
    </location>
</feature>
<evidence type="ECO:0000256" key="10">
    <source>
        <dbReference type="ARBA" id="ARBA00074291"/>
    </source>
</evidence>
<feature type="compositionally biased region" description="Basic and acidic residues" evidence="12">
    <location>
        <begin position="597"/>
        <end position="621"/>
    </location>
</feature>
<feature type="compositionally biased region" description="Polar residues" evidence="12">
    <location>
        <begin position="1065"/>
        <end position="1081"/>
    </location>
</feature>
<feature type="region of interest" description="Disordered" evidence="12">
    <location>
        <begin position="997"/>
        <end position="1087"/>
    </location>
</feature>
<dbReference type="PROSITE" id="PS50118">
    <property type="entry name" value="HMG_BOX_2"/>
    <property type="match status" value="1"/>
</dbReference>
<dbReference type="FunFam" id="1.10.30.10:FF:000010">
    <property type="entry name" value="Capicua transcriptional repressor b"/>
    <property type="match status" value="1"/>
</dbReference>
<feature type="compositionally biased region" description="Pro residues" evidence="12">
    <location>
        <begin position="693"/>
        <end position="702"/>
    </location>
</feature>
<comment type="function">
    <text evidence="7">Transcriptional repressor which plays a role in development of the central nervous system (CNS). In concert with ATXN1 and ATXN1L, involved in brain development.</text>
</comment>
<feature type="region of interest" description="Disordered" evidence="12">
    <location>
        <begin position="1"/>
        <end position="70"/>
    </location>
</feature>
<feature type="compositionally biased region" description="Basic and acidic residues" evidence="12">
    <location>
        <begin position="817"/>
        <end position="830"/>
    </location>
</feature>
<dbReference type="Proteomes" id="UP000694621">
    <property type="component" value="Unplaced"/>
</dbReference>
<evidence type="ECO:0000259" key="13">
    <source>
        <dbReference type="PROSITE" id="PS50118"/>
    </source>
</evidence>
<comment type="subunit">
    <text evidence="8">Found in a complex with ATXN1 and ATXN1L.</text>
</comment>
<dbReference type="GO" id="GO:0000981">
    <property type="term" value="F:DNA-binding transcription factor activity, RNA polymerase II-specific"/>
    <property type="evidence" value="ECO:0007669"/>
    <property type="project" value="TreeGrafter"/>
</dbReference>
<feature type="region of interest" description="Disordered" evidence="12">
    <location>
        <begin position="1803"/>
        <end position="1827"/>
    </location>
</feature>
<feature type="compositionally biased region" description="Polar residues" evidence="12">
    <location>
        <begin position="107"/>
        <end position="158"/>
    </location>
</feature>
<feature type="compositionally biased region" description="Low complexity" evidence="12">
    <location>
        <begin position="1679"/>
        <end position="1698"/>
    </location>
</feature>
<dbReference type="GO" id="GO:0000977">
    <property type="term" value="F:RNA polymerase II transcription regulatory region sequence-specific DNA binding"/>
    <property type="evidence" value="ECO:0007669"/>
    <property type="project" value="TreeGrafter"/>
</dbReference>
<dbReference type="CDD" id="cd21990">
    <property type="entry name" value="HMG-box_CIC-like"/>
    <property type="match status" value="1"/>
</dbReference>
<keyword evidence="4 11" id="KW-0238">DNA-binding</keyword>
<feature type="compositionally biased region" description="Gly residues" evidence="12">
    <location>
        <begin position="1193"/>
        <end position="1202"/>
    </location>
</feature>
<feature type="region of interest" description="Disordered" evidence="12">
    <location>
        <begin position="594"/>
        <end position="622"/>
    </location>
</feature>
<feature type="region of interest" description="Disordered" evidence="12">
    <location>
        <begin position="1460"/>
        <end position="1496"/>
    </location>
</feature>
<dbReference type="Pfam" id="PF00505">
    <property type="entry name" value="HMG_box"/>
    <property type="match status" value="1"/>
</dbReference>
<comment type="subunit">
    <text evidence="9">Interacts with ATXN1.</text>
</comment>